<organism evidence="1">
    <name type="scientific">Albugo laibachii Nc14</name>
    <dbReference type="NCBI Taxonomy" id="890382"/>
    <lineage>
        <taxon>Eukaryota</taxon>
        <taxon>Sar</taxon>
        <taxon>Stramenopiles</taxon>
        <taxon>Oomycota</taxon>
        <taxon>Peronosporomycetes</taxon>
        <taxon>Albuginales</taxon>
        <taxon>Albuginaceae</taxon>
        <taxon>Albugo</taxon>
    </lineage>
</organism>
<accession>F0W0Y3</accession>
<protein>
    <submittedName>
        <fullName evidence="1">Uncharacterized protein AlNc14C5G763</fullName>
    </submittedName>
</protein>
<dbReference type="AlphaFoldDB" id="F0W0Y3"/>
<sequence>MLDKLVAFVKENRHRALSGLERMDILLLHGYLRYEHGEKQKKLGVGRKIEAPRISQTIAKMLHRTEQLVKEVWADYLRNKPIIPNIIAGNRAVVPGCRYFINELRQFVRDRSETRTRTVAKDVLGYFATRQFLQLDHSNKATMKAGLRAVQRVLISNGYKRGKKKGSQPYRLKAEIMLKRDNYVMRILQENKNKTRRKLYMDESYIHQSYCRHDDSLYDPNDEQDLTTIGKHKGRRYCF</sequence>
<name>F0W0Y3_9STRA</name>
<gene>
    <name evidence="1" type="primary">AlNc14C5G763</name>
    <name evidence="1" type="ORF">ALNC14_008500</name>
</gene>
<dbReference type="EMBL" id="FR824050">
    <property type="protein sequence ID" value="CCA14707.1"/>
    <property type="molecule type" value="Genomic_DNA"/>
</dbReference>
<dbReference type="HOGENOM" id="CLU_1334000_0_0_1"/>
<evidence type="ECO:0000313" key="1">
    <source>
        <dbReference type="EMBL" id="CCA14707.1"/>
    </source>
</evidence>
<reference evidence="1" key="1">
    <citation type="journal article" date="2011" name="PLoS Biol.">
        <title>Gene gain and loss during evolution of obligate parasitism in the white rust pathogen of Arabidopsis thaliana.</title>
        <authorList>
            <person name="Kemen E."/>
            <person name="Gardiner A."/>
            <person name="Schultz-Larsen T."/>
            <person name="Kemen A.C."/>
            <person name="Balmuth A.L."/>
            <person name="Robert-Seilaniantz A."/>
            <person name="Bailey K."/>
            <person name="Holub E."/>
            <person name="Studholme D.J."/>
            <person name="Maclean D."/>
            <person name="Jones J.D."/>
        </authorList>
    </citation>
    <scope>NUCLEOTIDE SEQUENCE</scope>
</reference>
<proteinExistence type="predicted"/>
<reference evidence="1" key="2">
    <citation type="submission" date="2011-02" db="EMBL/GenBank/DDBJ databases">
        <authorList>
            <person name="MacLean D."/>
        </authorList>
    </citation>
    <scope>NUCLEOTIDE SEQUENCE</scope>
</reference>